<keyword evidence="2" id="KW-1185">Reference proteome</keyword>
<dbReference type="AlphaFoldDB" id="A0A3M7RNE0"/>
<evidence type="ECO:0000313" key="2">
    <source>
        <dbReference type="Proteomes" id="UP000276133"/>
    </source>
</evidence>
<evidence type="ECO:0000313" key="1">
    <source>
        <dbReference type="EMBL" id="RNA24999.1"/>
    </source>
</evidence>
<proteinExistence type="predicted"/>
<organism evidence="1 2">
    <name type="scientific">Brachionus plicatilis</name>
    <name type="common">Marine rotifer</name>
    <name type="synonym">Brachionus muelleri</name>
    <dbReference type="NCBI Taxonomy" id="10195"/>
    <lineage>
        <taxon>Eukaryota</taxon>
        <taxon>Metazoa</taxon>
        <taxon>Spiralia</taxon>
        <taxon>Gnathifera</taxon>
        <taxon>Rotifera</taxon>
        <taxon>Eurotatoria</taxon>
        <taxon>Monogononta</taxon>
        <taxon>Pseudotrocha</taxon>
        <taxon>Ploima</taxon>
        <taxon>Brachionidae</taxon>
        <taxon>Brachionus</taxon>
    </lineage>
</organism>
<gene>
    <name evidence="1" type="ORF">BpHYR1_028388</name>
</gene>
<comment type="caution">
    <text evidence="1">The sequence shown here is derived from an EMBL/GenBank/DDBJ whole genome shotgun (WGS) entry which is preliminary data.</text>
</comment>
<name>A0A3M7RNE0_BRAPC</name>
<sequence>MWHFRLLCGIDRQEIIFCAGNSDFMWPSWLFILFMKASSVEFLGLNRSSCRTELLFFKFIIYKNVRFIKVNQQASALNFFKTD</sequence>
<reference evidence="1 2" key="1">
    <citation type="journal article" date="2018" name="Sci. Rep.">
        <title>Genomic signatures of local adaptation to the degree of environmental predictability in rotifers.</title>
        <authorList>
            <person name="Franch-Gras L."/>
            <person name="Hahn C."/>
            <person name="Garcia-Roger E.M."/>
            <person name="Carmona M.J."/>
            <person name="Serra M."/>
            <person name="Gomez A."/>
        </authorList>
    </citation>
    <scope>NUCLEOTIDE SEQUENCE [LARGE SCALE GENOMIC DNA]</scope>
    <source>
        <strain evidence="1">HYR1</strain>
    </source>
</reference>
<dbReference type="EMBL" id="REGN01002998">
    <property type="protein sequence ID" value="RNA24999.1"/>
    <property type="molecule type" value="Genomic_DNA"/>
</dbReference>
<protein>
    <submittedName>
        <fullName evidence="1">Uncharacterized protein</fullName>
    </submittedName>
</protein>
<accession>A0A3M7RNE0</accession>
<dbReference type="Proteomes" id="UP000276133">
    <property type="component" value="Unassembled WGS sequence"/>
</dbReference>